<evidence type="ECO:0000313" key="2">
    <source>
        <dbReference type="EMBL" id="CEG36547.1"/>
    </source>
</evidence>
<dbReference type="STRING" id="4781.A0A0N7L3Q7"/>
<dbReference type="GeneID" id="36398150"/>
<proteinExistence type="predicted"/>
<dbReference type="GO" id="GO:0005840">
    <property type="term" value="C:ribosome"/>
    <property type="evidence" value="ECO:0007669"/>
    <property type="project" value="UniProtKB-KW"/>
</dbReference>
<keyword evidence="2" id="KW-0689">Ribosomal protein</keyword>
<name>A0A0N7L3Q7_PLAHL</name>
<dbReference type="EMBL" id="CCYD01000207">
    <property type="protein sequence ID" value="CEG36547.1"/>
    <property type="molecule type" value="Genomic_DNA"/>
</dbReference>
<organism evidence="2 3">
    <name type="scientific">Plasmopara halstedii</name>
    <name type="common">Downy mildew of sunflower</name>
    <dbReference type="NCBI Taxonomy" id="4781"/>
    <lineage>
        <taxon>Eukaryota</taxon>
        <taxon>Sar</taxon>
        <taxon>Stramenopiles</taxon>
        <taxon>Oomycota</taxon>
        <taxon>Peronosporomycetes</taxon>
        <taxon>Peronosporales</taxon>
        <taxon>Peronosporaceae</taxon>
        <taxon>Plasmopara</taxon>
    </lineage>
</organism>
<keyword evidence="2" id="KW-0687">Ribonucleoprotein</keyword>
<dbReference type="RefSeq" id="XP_024572916.1">
    <property type="nucleotide sequence ID" value="XM_024721773.1"/>
</dbReference>
<accession>A0A0N7L3Q7</accession>
<protein>
    <submittedName>
        <fullName evidence="2">Mitochondrial 39-s ribosomal protein</fullName>
    </submittedName>
</protein>
<keyword evidence="3" id="KW-1185">Reference proteome</keyword>
<evidence type="ECO:0000256" key="1">
    <source>
        <dbReference type="SAM" id="MobiDB-lite"/>
    </source>
</evidence>
<sequence length="171" mass="18307">MSLLQLRRLFGGLRVSAGQTTCRGLEDFFPAQKVSGEGAKTSSLTQVPVNVGAKKVVVGALSDRFAGVYMRVPFVRSKKVASSVTDNLDQSAARTEPPPISGTIIDRSDNPLRVTESSASRATSALASLTRFNSRPANHLAAKSSFAHEKANDAMDFNTSSMLSLPYSRDQ</sequence>
<feature type="region of interest" description="Disordered" evidence="1">
    <location>
        <begin position="88"/>
        <end position="107"/>
    </location>
</feature>
<evidence type="ECO:0000313" key="3">
    <source>
        <dbReference type="Proteomes" id="UP000054928"/>
    </source>
</evidence>
<dbReference type="OrthoDB" id="270763at2759"/>
<reference evidence="3" key="1">
    <citation type="submission" date="2014-09" db="EMBL/GenBank/DDBJ databases">
        <authorList>
            <person name="Sharma Rahul"/>
            <person name="Thines Marco"/>
        </authorList>
    </citation>
    <scope>NUCLEOTIDE SEQUENCE [LARGE SCALE GENOMIC DNA]</scope>
</reference>
<dbReference type="Proteomes" id="UP000054928">
    <property type="component" value="Unassembled WGS sequence"/>
</dbReference>
<dbReference type="AlphaFoldDB" id="A0A0N7L3Q7"/>